<feature type="domain" description="PARP16 N-terminal" evidence="1">
    <location>
        <begin position="129"/>
        <end position="219"/>
    </location>
</feature>
<proteinExistence type="predicted"/>
<dbReference type="InterPro" id="IPR041400">
    <property type="entry name" value="PARP16_N"/>
</dbReference>
<dbReference type="RefSeq" id="XP_033171565.1">
    <property type="nucleotide sequence ID" value="XM_033315674.1"/>
</dbReference>
<protein>
    <submittedName>
        <fullName evidence="3">Uncharacterized protein LOC117148339 isoform X1</fullName>
    </submittedName>
</protein>
<dbReference type="GeneID" id="117148339"/>
<dbReference type="Proteomes" id="UP000515162">
    <property type="component" value="Chromosome X"/>
</dbReference>
<accession>A0A6P8KNP3</accession>
<sequence>MCVCPVQKHSTLNQSSSPLSFQSFRNYICFVKILRRVRAIFSIYLALCCTRKSLPNMDTTMPMGMVPNSLNPILNPRPLPMPITKPRSKLQPDEPHDGVLAFKSKGKVPPPVSSRPIPLQRAMSEVRDALRAQPQASDISLLIFAAAASSVEHERTLIPVPPQFQAAPGSGCQVDRLRHAVADNWPSCRILLDCPSTDEQYAALMPDDVDALHLLHWILVATPASPTLRRLSGLHLRRLCRFLGLARPTLEPGHLLSISYERNVQRLGDPSPRPRSSYAYLGLPFQYLYRFLATGRLEHPPGVAIRLYAQPETALVHCDELSSQPQEQHVQSEEQSSSQSIAWREQSGSPSSLCWRNSTLTAPQRALVICELPSELDESIAHSPEKHFLEYFVQESLTLRPCYLLLFDEAVASNIMFAWPGKCIELEHPGPSMAQRSRIGILNIVRNLGNRLGAVRRALATI</sequence>
<reference evidence="3" key="1">
    <citation type="submission" date="2025-08" db="UniProtKB">
        <authorList>
            <consortium name="RefSeq"/>
        </authorList>
    </citation>
    <scope>IDENTIFICATION</scope>
    <source>
        <strain evidence="3">Mau12</strain>
        <tissue evidence="3">Whole Body</tissue>
    </source>
</reference>
<dbReference type="Pfam" id="PF18084">
    <property type="entry name" value="ARTD15_N"/>
    <property type="match status" value="1"/>
</dbReference>
<gene>
    <name evidence="3" type="primary">LOC117148339</name>
</gene>
<organism evidence="2 3">
    <name type="scientific">Drosophila mauritiana</name>
    <name type="common">Fruit fly</name>
    <dbReference type="NCBI Taxonomy" id="7226"/>
    <lineage>
        <taxon>Eukaryota</taxon>
        <taxon>Metazoa</taxon>
        <taxon>Ecdysozoa</taxon>
        <taxon>Arthropoda</taxon>
        <taxon>Hexapoda</taxon>
        <taxon>Insecta</taxon>
        <taxon>Pterygota</taxon>
        <taxon>Neoptera</taxon>
        <taxon>Endopterygota</taxon>
        <taxon>Diptera</taxon>
        <taxon>Brachycera</taxon>
        <taxon>Muscomorpha</taxon>
        <taxon>Ephydroidea</taxon>
        <taxon>Drosophilidae</taxon>
        <taxon>Drosophila</taxon>
        <taxon>Sophophora</taxon>
    </lineage>
</organism>
<keyword evidence="2" id="KW-1185">Reference proteome</keyword>
<evidence type="ECO:0000259" key="1">
    <source>
        <dbReference type="Pfam" id="PF18084"/>
    </source>
</evidence>
<evidence type="ECO:0000313" key="3">
    <source>
        <dbReference type="RefSeq" id="XP_033171565.1"/>
    </source>
</evidence>
<name>A0A6P8KNP3_DROMA</name>
<evidence type="ECO:0000313" key="2">
    <source>
        <dbReference type="Proteomes" id="UP000515162"/>
    </source>
</evidence>
<dbReference type="AlphaFoldDB" id="A0A6P8KNP3"/>